<name>A0A5C4RY31_PROVB</name>
<sequence length="128" mass="15039">MAQRPEDILESWVLAVNAGDCDRIMSLYDERAVLIPTFSNRTLSTPEALREYFQKLGSREQLKVWLHRKKLHVQSIGGSIFALSGLYCWEFMVDDELLRFEARFTYVLDTESERPIRHHHSSQIPRML</sequence>
<protein>
    <submittedName>
        <fullName evidence="2">DUF4440 domain-containing protein</fullName>
    </submittedName>
</protein>
<dbReference type="InterPro" id="IPR032710">
    <property type="entry name" value="NTF2-like_dom_sf"/>
</dbReference>
<dbReference type="Proteomes" id="UP000309544">
    <property type="component" value="Unassembled WGS sequence"/>
</dbReference>
<dbReference type="RefSeq" id="WP_068867613.1">
    <property type="nucleotide sequence ID" value="NZ_VDCI01000010.1"/>
</dbReference>
<evidence type="ECO:0000313" key="3">
    <source>
        <dbReference type="Proteomes" id="UP000309544"/>
    </source>
</evidence>
<proteinExistence type="predicted"/>
<dbReference type="InterPro" id="IPR037401">
    <property type="entry name" value="SnoaL-like"/>
</dbReference>
<dbReference type="Gene3D" id="3.10.450.50">
    <property type="match status" value="1"/>
</dbReference>
<dbReference type="Pfam" id="PF13474">
    <property type="entry name" value="SnoaL_3"/>
    <property type="match status" value="1"/>
</dbReference>
<evidence type="ECO:0000313" key="2">
    <source>
        <dbReference type="EMBL" id="TNJ35922.1"/>
    </source>
</evidence>
<dbReference type="EMBL" id="VDCI01000010">
    <property type="protein sequence ID" value="TNJ35922.1"/>
    <property type="molecule type" value="Genomic_DNA"/>
</dbReference>
<evidence type="ECO:0000259" key="1">
    <source>
        <dbReference type="Pfam" id="PF13474"/>
    </source>
</evidence>
<organism evidence="2 3">
    <name type="scientific">Prosthecochloris vibrioformis</name>
    <name type="common">Chlorobium vibrioforme</name>
    <dbReference type="NCBI Taxonomy" id="1098"/>
    <lineage>
        <taxon>Bacteria</taxon>
        <taxon>Pseudomonadati</taxon>
        <taxon>Chlorobiota</taxon>
        <taxon>Chlorobiia</taxon>
        <taxon>Chlorobiales</taxon>
        <taxon>Chlorobiaceae</taxon>
        <taxon>Prosthecochloris</taxon>
    </lineage>
</organism>
<dbReference type="AlphaFoldDB" id="A0A5C4RY31"/>
<dbReference type="SUPFAM" id="SSF54427">
    <property type="entry name" value="NTF2-like"/>
    <property type="match status" value="1"/>
</dbReference>
<gene>
    <name evidence="2" type="ORF">FGF68_09605</name>
</gene>
<feature type="domain" description="SnoaL-like" evidence="1">
    <location>
        <begin position="7"/>
        <end position="125"/>
    </location>
</feature>
<keyword evidence="3" id="KW-1185">Reference proteome</keyword>
<reference evidence="2 3" key="1">
    <citation type="submission" date="2019-05" db="EMBL/GenBank/DDBJ databases">
        <title>Draft Whole-Genome sequence of the green sulfur bacterium Prosthecochloris vibrioformis DSM 260.</title>
        <authorList>
            <person name="Meyer T.E."/>
            <person name="Kyndt J.A."/>
        </authorList>
    </citation>
    <scope>NUCLEOTIDE SEQUENCE [LARGE SCALE GENOMIC DNA]</scope>
    <source>
        <strain evidence="2 3">DSM 260</strain>
    </source>
</reference>
<accession>A0A5C4RY31</accession>
<comment type="caution">
    <text evidence="2">The sequence shown here is derived from an EMBL/GenBank/DDBJ whole genome shotgun (WGS) entry which is preliminary data.</text>
</comment>